<protein>
    <submittedName>
        <fullName evidence="12">Sensor histidine kinase</fullName>
    </submittedName>
</protein>
<dbReference type="PANTHER" id="PTHR24421:SF37">
    <property type="entry name" value="SENSOR HISTIDINE KINASE NARS"/>
    <property type="match status" value="1"/>
</dbReference>
<dbReference type="Gene3D" id="3.30.565.10">
    <property type="entry name" value="Histidine kinase-like ATPase, C-terminal domain"/>
    <property type="match status" value="1"/>
</dbReference>
<dbReference type="EMBL" id="CP110226">
    <property type="protein sequence ID" value="UZD21971.1"/>
    <property type="molecule type" value="Genomic_DNA"/>
</dbReference>
<dbReference type="InterPro" id="IPR011990">
    <property type="entry name" value="TPR-like_helical_dom_sf"/>
</dbReference>
<evidence type="ECO:0000256" key="5">
    <source>
        <dbReference type="ARBA" id="ARBA00022777"/>
    </source>
</evidence>
<reference evidence="12" key="1">
    <citation type="submission" date="2022-10" db="EMBL/GenBank/DDBJ databases">
        <title>Algoriphagus sp. a novel bacteria isolate from halophytes salicornia europaea.</title>
        <authorList>
            <person name="Peng Y."/>
            <person name="Jiang L."/>
            <person name="Lee J."/>
        </authorList>
    </citation>
    <scope>NUCLEOTIDE SEQUENCE</scope>
    <source>
        <strain evidence="12">TR-M5</strain>
    </source>
</reference>
<dbReference type="PANTHER" id="PTHR24421">
    <property type="entry name" value="NITRATE/NITRITE SENSOR PROTEIN NARX-RELATED"/>
    <property type="match status" value="1"/>
</dbReference>
<dbReference type="CDD" id="cd16917">
    <property type="entry name" value="HATPase_UhpB-NarQ-NarX-like"/>
    <property type="match status" value="1"/>
</dbReference>
<evidence type="ECO:0000313" key="12">
    <source>
        <dbReference type="EMBL" id="UZD21971.1"/>
    </source>
</evidence>
<evidence type="ECO:0000313" key="13">
    <source>
        <dbReference type="Proteomes" id="UP001163156"/>
    </source>
</evidence>
<dbReference type="InterPro" id="IPR005467">
    <property type="entry name" value="His_kinase_dom"/>
</dbReference>
<keyword evidence="10" id="KW-0732">Signal</keyword>
<keyword evidence="13" id="KW-1185">Reference proteome</keyword>
<evidence type="ECO:0000256" key="1">
    <source>
        <dbReference type="ARBA" id="ARBA00004651"/>
    </source>
</evidence>
<evidence type="ECO:0000256" key="9">
    <source>
        <dbReference type="SAM" id="Phobius"/>
    </source>
</evidence>
<dbReference type="Proteomes" id="UP001163156">
    <property type="component" value="Chromosome"/>
</dbReference>
<accession>A0ABY6MI52</accession>
<evidence type="ECO:0000259" key="11">
    <source>
        <dbReference type="PROSITE" id="PS50109"/>
    </source>
</evidence>
<organism evidence="12 13">
    <name type="scientific">Algoriphagus halophytocola</name>
    <dbReference type="NCBI Taxonomy" id="2991499"/>
    <lineage>
        <taxon>Bacteria</taxon>
        <taxon>Pseudomonadati</taxon>
        <taxon>Bacteroidota</taxon>
        <taxon>Cytophagia</taxon>
        <taxon>Cytophagales</taxon>
        <taxon>Cyclobacteriaceae</taxon>
        <taxon>Algoriphagus</taxon>
    </lineage>
</organism>
<dbReference type="InterPro" id="IPR003594">
    <property type="entry name" value="HATPase_dom"/>
</dbReference>
<keyword evidence="7" id="KW-0902">Two-component regulatory system</keyword>
<evidence type="ECO:0000256" key="2">
    <source>
        <dbReference type="ARBA" id="ARBA00022475"/>
    </source>
</evidence>
<dbReference type="PROSITE" id="PS50109">
    <property type="entry name" value="HIS_KIN"/>
    <property type="match status" value="1"/>
</dbReference>
<comment type="subcellular location">
    <subcellularLocation>
        <location evidence="1">Cell membrane</location>
        <topology evidence="1">Multi-pass membrane protein</topology>
    </subcellularLocation>
</comment>
<evidence type="ECO:0000256" key="10">
    <source>
        <dbReference type="SAM" id="SignalP"/>
    </source>
</evidence>
<evidence type="ECO:0000256" key="8">
    <source>
        <dbReference type="ARBA" id="ARBA00023136"/>
    </source>
</evidence>
<dbReference type="Gene3D" id="1.25.40.10">
    <property type="entry name" value="Tetratricopeptide repeat domain"/>
    <property type="match status" value="2"/>
</dbReference>
<dbReference type="InterPro" id="IPR050482">
    <property type="entry name" value="Sensor_HK_TwoCompSys"/>
</dbReference>
<evidence type="ECO:0000256" key="4">
    <source>
        <dbReference type="ARBA" id="ARBA00022692"/>
    </source>
</evidence>
<dbReference type="InterPro" id="IPR019734">
    <property type="entry name" value="TPR_rpt"/>
</dbReference>
<dbReference type="SUPFAM" id="SSF48452">
    <property type="entry name" value="TPR-like"/>
    <property type="match status" value="2"/>
</dbReference>
<dbReference type="SUPFAM" id="SSF55874">
    <property type="entry name" value="ATPase domain of HSP90 chaperone/DNA topoisomerase II/histidine kinase"/>
    <property type="match status" value="1"/>
</dbReference>
<feature type="transmembrane region" description="Helical" evidence="9">
    <location>
        <begin position="427"/>
        <end position="447"/>
    </location>
</feature>
<dbReference type="Gene3D" id="1.20.5.1930">
    <property type="match status" value="1"/>
</dbReference>
<feature type="signal peptide" evidence="10">
    <location>
        <begin position="1"/>
        <end position="28"/>
    </location>
</feature>
<dbReference type="InterPro" id="IPR011712">
    <property type="entry name" value="Sig_transdc_His_kin_sub3_dim/P"/>
</dbReference>
<name>A0ABY6MI52_9BACT</name>
<dbReference type="Pfam" id="PF07730">
    <property type="entry name" value="HisKA_3"/>
    <property type="match status" value="1"/>
</dbReference>
<keyword evidence="2" id="KW-1003">Cell membrane</keyword>
<gene>
    <name evidence="12" type="ORF">OM944_15000</name>
</gene>
<feature type="chain" id="PRO_5047037266" evidence="10">
    <location>
        <begin position="29"/>
        <end position="659"/>
    </location>
</feature>
<dbReference type="InterPro" id="IPR036890">
    <property type="entry name" value="HATPase_C_sf"/>
</dbReference>
<keyword evidence="3" id="KW-0808">Transferase</keyword>
<sequence length="659" mass="75594">MNQLFFLTKFWLITSLLFLPELAIPTQAQNLDSLIQKYEQSDPSDSIAGVYLLQLIESAEKQKAYDQMAEYTMQFYHHYSPVAKSTAQKQELLRRAISYESKIEDSETRGSLHLKLAGAFYDLQQFDSAILEYSAAMERFEPKDSIFLADAYFFRGQANDYQGNLLNGMQDYQEAEKIYSALGDEEYANYVKGGMAILFSKFSIFNEAEKIRNELISYALANENLQEYAIQLYNKASDYQKQGRKQEHLEHLLKADSLAVFEPVDYYLAVMLKLNLSIYYGEQADLEKQSDYLAQAKTLLPKVPTISASNPTYLKAQGSLAYNQGKYDAAKKLAEQSLQNAKASENMDHIIHSYELLTDIHQKLNEPQKALETHQTLIHYKDSLFTANQASTFSYYQTLYETEKKELEILNKTQEIESINQKNSARLRWIFLIISLLIVGATVIFLWKNLQHEKRKKEMQSKFTQELLKNQEQERVRISKDLHDGIGQSLLLIKNKVALAKDTDTGELLDTAISELRAIARSLHPMQLEKLGFTKAAEHLLEQIDQETEIFVSYEIDNLESVLNKNIELQLYRILQESINNVLKHSDASALRVNFRKIEQAVELKIEDNGQGFDFSQKLNDFQSLGLKTLKERIASLSGTMKVNSEKGMGTSLSFIVYV</sequence>
<keyword evidence="4 9" id="KW-0812">Transmembrane</keyword>
<dbReference type="SMART" id="SM00028">
    <property type="entry name" value="TPR"/>
    <property type="match status" value="4"/>
</dbReference>
<dbReference type="GO" id="GO:0016301">
    <property type="term" value="F:kinase activity"/>
    <property type="evidence" value="ECO:0007669"/>
    <property type="project" value="UniProtKB-KW"/>
</dbReference>
<keyword evidence="8 9" id="KW-0472">Membrane</keyword>
<dbReference type="RefSeq" id="WP_264808436.1">
    <property type="nucleotide sequence ID" value="NZ_CP110226.1"/>
</dbReference>
<keyword evidence="5 12" id="KW-0418">Kinase</keyword>
<dbReference type="Pfam" id="PF02518">
    <property type="entry name" value="HATPase_c"/>
    <property type="match status" value="1"/>
</dbReference>
<feature type="domain" description="Histidine kinase" evidence="11">
    <location>
        <begin position="449"/>
        <end position="659"/>
    </location>
</feature>
<proteinExistence type="predicted"/>
<evidence type="ECO:0000256" key="3">
    <source>
        <dbReference type="ARBA" id="ARBA00022679"/>
    </source>
</evidence>
<evidence type="ECO:0000256" key="7">
    <source>
        <dbReference type="ARBA" id="ARBA00023012"/>
    </source>
</evidence>
<keyword evidence="6 9" id="KW-1133">Transmembrane helix</keyword>
<evidence type="ECO:0000256" key="6">
    <source>
        <dbReference type="ARBA" id="ARBA00022989"/>
    </source>
</evidence>